<proteinExistence type="predicted"/>
<keyword evidence="1" id="KW-0479">Metal-binding</keyword>
<dbReference type="GO" id="GO:0000981">
    <property type="term" value="F:DNA-binding transcription factor activity, RNA polymerase II-specific"/>
    <property type="evidence" value="ECO:0007669"/>
    <property type="project" value="InterPro"/>
</dbReference>
<evidence type="ECO:0000259" key="4">
    <source>
        <dbReference type="PROSITE" id="PS50048"/>
    </source>
</evidence>
<dbReference type="InterPro" id="IPR036864">
    <property type="entry name" value="Zn2-C6_fun-type_DNA-bd_sf"/>
</dbReference>
<evidence type="ECO:0000256" key="3">
    <source>
        <dbReference type="SAM" id="MobiDB-lite"/>
    </source>
</evidence>
<dbReference type="Proteomes" id="UP000033140">
    <property type="component" value="Unassembled WGS sequence"/>
</dbReference>
<dbReference type="STRING" id="698492.A0A0E9NHG7"/>
<feature type="region of interest" description="Disordered" evidence="3">
    <location>
        <begin position="118"/>
        <end position="142"/>
    </location>
</feature>
<dbReference type="GO" id="GO:0008270">
    <property type="term" value="F:zinc ion binding"/>
    <property type="evidence" value="ECO:0007669"/>
    <property type="project" value="InterPro"/>
</dbReference>
<organism evidence="5 6">
    <name type="scientific">Saitoella complicata (strain BCRC 22490 / CBS 7301 / JCM 7358 / NBRC 10748 / NRRL Y-17804)</name>
    <dbReference type="NCBI Taxonomy" id="698492"/>
    <lineage>
        <taxon>Eukaryota</taxon>
        <taxon>Fungi</taxon>
        <taxon>Dikarya</taxon>
        <taxon>Ascomycota</taxon>
        <taxon>Taphrinomycotina</taxon>
        <taxon>Taphrinomycotina incertae sedis</taxon>
        <taxon>Saitoella</taxon>
    </lineage>
</organism>
<name>A0A0E9NHG7_SAICN</name>
<accession>A0A0E9NHG7</accession>
<dbReference type="InterPro" id="IPR007219">
    <property type="entry name" value="XnlR_reg_dom"/>
</dbReference>
<evidence type="ECO:0000256" key="1">
    <source>
        <dbReference type="ARBA" id="ARBA00022723"/>
    </source>
</evidence>
<dbReference type="OMA" id="HARYELM"/>
<dbReference type="CDD" id="cd12148">
    <property type="entry name" value="fungal_TF_MHR"/>
    <property type="match status" value="1"/>
</dbReference>
<dbReference type="SUPFAM" id="SSF57701">
    <property type="entry name" value="Zn2/Cys6 DNA-binding domain"/>
    <property type="match status" value="1"/>
</dbReference>
<feature type="domain" description="Zn(2)-C6 fungal-type" evidence="4">
    <location>
        <begin position="150"/>
        <end position="180"/>
    </location>
</feature>
<dbReference type="Gene3D" id="4.10.240.10">
    <property type="entry name" value="Zn(2)-C6 fungal-type DNA-binding domain"/>
    <property type="match status" value="1"/>
</dbReference>
<dbReference type="PANTHER" id="PTHR47431:SF1">
    <property type="entry name" value="ZN(II)2CYS6 TRANSCRIPTION FACTOR (EUROFUNG)"/>
    <property type="match status" value="1"/>
</dbReference>
<evidence type="ECO:0000313" key="6">
    <source>
        <dbReference type="Proteomes" id="UP000033140"/>
    </source>
</evidence>
<dbReference type="GO" id="GO:0006351">
    <property type="term" value="P:DNA-templated transcription"/>
    <property type="evidence" value="ECO:0007669"/>
    <property type="project" value="InterPro"/>
</dbReference>
<feature type="compositionally biased region" description="Basic residues" evidence="3">
    <location>
        <begin position="1"/>
        <end position="10"/>
    </location>
</feature>
<sequence length="758" mass="83707">MVVPSKRRLPRCFAPTVPGVQPRAKAGINSDRIKAAHARSNTESSAAPARGRRSRTPRPFPTRVAYPRHSNSIDSRCRLKSFKVAEDEEEVQYASEGTVTNGIMGNSLSIEPIRDLSRSDPHNGCPHTQAGKRRPSMDHGPDKKKVARLACLNCRQRKVKCCGTQPICERCKSQNLVCSWLPSQRGGARVPRKKDKSPENVQGGGRPRISEERSSPDESFVSFNEDHDMGVDMDYDQSYDYDLDEQIALLQQTSLNPSTTYLTLSPSTSTTKSPASSTPGTELIQLNYAGGEGLLPREYTHLIATYYAHFHHNHSFLLPHHLVIPRFRRSGGLFWGVLWVGSHFTHTLSPSSPYPNGERGNEAYLEDARAALEGRMDEEMVAEDVQALVLLAVGCYVNARREEAVGFAKRACEGAILLGLHLLDDEESASFVLAQSSVEKESMRRTWWTVWCVDRMFAALGGKSTARIPKDLRIRTRLPTSEEEYEVGQMISTVGFLEDFKRNMYVADTGYEWSPWAYLVAALENLENIIAFVNVPTFTLDDTATLEMLDNQLYGLAMRLPDYGASLLRRPPQMSGVLFFAHMVVNTTTLYLHSRFAANSLPFLVQSPHCGKCTHIPDLMHYNSSTIQSINRCFTAAHSLARLVRCSPLEMSQHTPFLMCGFSLSCLVDASAAAVGWEKEKAMAGLSVGIGGLRSFTKVWAGAVGLVDSVENAINNLRILEGVGEGVRNVTAADFGIKGDGPAGEIVEAGIVEQEMAM</sequence>
<dbReference type="SMART" id="SM00066">
    <property type="entry name" value="GAL4"/>
    <property type="match status" value="1"/>
</dbReference>
<evidence type="ECO:0000256" key="2">
    <source>
        <dbReference type="ARBA" id="ARBA00023242"/>
    </source>
</evidence>
<reference evidence="5 6" key="1">
    <citation type="journal article" date="2011" name="J. Gen. Appl. Microbiol.">
        <title>Draft genome sequencing of the enigmatic yeast Saitoella complicata.</title>
        <authorList>
            <person name="Nishida H."/>
            <person name="Hamamoto M."/>
            <person name="Sugiyama J."/>
        </authorList>
    </citation>
    <scope>NUCLEOTIDE SEQUENCE [LARGE SCALE GENOMIC DNA]</scope>
    <source>
        <strain evidence="5 6">NRRL Y-17804</strain>
    </source>
</reference>
<dbReference type="AlphaFoldDB" id="A0A0E9NHG7"/>
<reference evidence="5 6" key="3">
    <citation type="journal article" date="2015" name="Genome Announc.">
        <title>Draft Genome Sequence of the Archiascomycetous Yeast Saitoella complicata.</title>
        <authorList>
            <person name="Yamauchi K."/>
            <person name="Kondo S."/>
            <person name="Hamamoto M."/>
            <person name="Takahashi Y."/>
            <person name="Ogura Y."/>
            <person name="Hayashi T."/>
            <person name="Nishida H."/>
        </authorList>
    </citation>
    <scope>NUCLEOTIDE SEQUENCE [LARGE SCALE GENOMIC DNA]</scope>
    <source>
        <strain evidence="5 6">NRRL Y-17804</strain>
    </source>
</reference>
<dbReference type="EMBL" id="BACD03000021">
    <property type="protein sequence ID" value="GAO49279.1"/>
    <property type="molecule type" value="Genomic_DNA"/>
</dbReference>
<dbReference type="PANTHER" id="PTHR47431">
    <property type="entry name" value="ZN(II)2CYS6 TRANSCRIPTION FACTOR (EUROFUNG)-RELATED"/>
    <property type="match status" value="1"/>
</dbReference>
<evidence type="ECO:0000313" key="5">
    <source>
        <dbReference type="EMBL" id="GAO49279.1"/>
    </source>
</evidence>
<keyword evidence="6" id="KW-1185">Reference proteome</keyword>
<keyword evidence="2" id="KW-0539">Nucleus</keyword>
<protein>
    <recommendedName>
        <fullName evidence="4">Zn(2)-C6 fungal-type domain-containing protein</fullName>
    </recommendedName>
</protein>
<dbReference type="CDD" id="cd00067">
    <property type="entry name" value="GAL4"/>
    <property type="match status" value="1"/>
</dbReference>
<dbReference type="PROSITE" id="PS50048">
    <property type="entry name" value="ZN2_CY6_FUNGAL_2"/>
    <property type="match status" value="1"/>
</dbReference>
<dbReference type="InterPro" id="IPR001138">
    <property type="entry name" value="Zn2Cys6_DnaBD"/>
</dbReference>
<feature type="region of interest" description="Disordered" evidence="3">
    <location>
        <begin position="1"/>
        <end position="68"/>
    </location>
</feature>
<dbReference type="PROSITE" id="PS00463">
    <property type="entry name" value="ZN2_CY6_FUNGAL_1"/>
    <property type="match status" value="1"/>
</dbReference>
<dbReference type="Pfam" id="PF04082">
    <property type="entry name" value="Fungal_trans"/>
    <property type="match status" value="1"/>
</dbReference>
<comment type="caution">
    <text evidence="5">The sequence shown here is derived from an EMBL/GenBank/DDBJ whole genome shotgun (WGS) entry which is preliminary data.</text>
</comment>
<dbReference type="Pfam" id="PF00172">
    <property type="entry name" value="Zn_clus"/>
    <property type="match status" value="1"/>
</dbReference>
<feature type="region of interest" description="Disordered" evidence="3">
    <location>
        <begin position="184"/>
        <end position="225"/>
    </location>
</feature>
<gene>
    <name evidence="5" type="ORF">G7K_3431-t1</name>
</gene>
<reference evidence="5 6" key="2">
    <citation type="journal article" date="2014" name="J. Gen. Appl. Microbiol.">
        <title>The early diverging ascomycetous budding yeast Saitoella complicata has three histone deacetylases belonging to the Clr6, Hos2, and Rpd3 lineages.</title>
        <authorList>
            <person name="Nishida H."/>
            <person name="Matsumoto T."/>
            <person name="Kondo S."/>
            <person name="Hamamoto M."/>
            <person name="Yoshikawa H."/>
        </authorList>
    </citation>
    <scope>NUCLEOTIDE SEQUENCE [LARGE SCALE GENOMIC DNA]</scope>
    <source>
        <strain evidence="5 6">NRRL Y-17804</strain>
    </source>
</reference>
<dbReference type="GO" id="GO:0003677">
    <property type="term" value="F:DNA binding"/>
    <property type="evidence" value="ECO:0007669"/>
    <property type="project" value="InterPro"/>
</dbReference>